<name>A0A250XFG1_9CHLO</name>
<gene>
    <name evidence="1" type="ORF">CEUSTIGMA_g9070.t1</name>
</gene>
<dbReference type="EMBL" id="BEGY01000068">
    <property type="protein sequence ID" value="GAX81642.1"/>
    <property type="molecule type" value="Genomic_DNA"/>
</dbReference>
<proteinExistence type="predicted"/>
<sequence length="277" mass="29395">MAFCMQNKSASCARVSRCEKNLGQIPTIHNSPSRPVLKTSQAGSCTASCLNASSDNCGSREPFSRRASVFSLTTSILLEGLCHPSASQASLLGESLKGLLLKAQRQDGGAKMLAPFIVAQQRLRQADSSLEAAAAIASRSVAEGSPSPMIDTLPDLTASLRAVRASSLNCYLFEALPGDDTDTRASLITQQINIADPCTFRLVVKNVVDFSSQDVKAQGSDLVQAAVTSYSKLDGQLLVAMQSHATIEDMQAAREALKETSKAVQDIQDFVAQVLKA</sequence>
<comment type="caution">
    <text evidence="1">The sequence shown here is derived from an EMBL/GenBank/DDBJ whole genome shotgun (WGS) entry which is preliminary data.</text>
</comment>
<dbReference type="OrthoDB" id="1895912at2759"/>
<evidence type="ECO:0000313" key="2">
    <source>
        <dbReference type="Proteomes" id="UP000232323"/>
    </source>
</evidence>
<evidence type="ECO:0000313" key="1">
    <source>
        <dbReference type="EMBL" id="GAX81642.1"/>
    </source>
</evidence>
<dbReference type="AlphaFoldDB" id="A0A250XFG1"/>
<dbReference type="Proteomes" id="UP000232323">
    <property type="component" value="Unassembled WGS sequence"/>
</dbReference>
<keyword evidence="2" id="KW-1185">Reference proteome</keyword>
<protein>
    <submittedName>
        <fullName evidence="1">Uncharacterized protein</fullName>
    </submittedName>
</protein>
<accession>A0A250XFG1</accession>
<organism evidence="1 2">
    <name type="scientific">Chlamydomonas eustigma</name>
    <dbReference type="NCBI Taxonomy" id="1157962"/>
    <lineage>
        <taxon>Eukaryota</taxon>
        <taxon>Viridiplantae</taxon>
        <taxon>Chlorophyta</taxon>
        <taxon>core chlorophytes</taxon>
        <taxon>Chlorophyceae</taxon>
        <taxon>CS clade</taxon>
        <taxon>Chlamydomonadales</taxon>
        <taxon>Chlamydomonadaceae</taxon>
        <taxon>Chlamydomonas</taxon>
    </lineage>
</organism>
<reference evidence="1 2" key="1">
    <citation type="submission" date="2017-08" db="EMBL/GenBank/DDBJ databases">
        <title>Acidophilic green algal genome provides insights into adaptation to an acidic environment.</title>
        <authorList>
            <person name="Hirooka S."/>
            <person name="Hirose Y."/>
            <person name="Kanesaki Y."/>
            <person name="Higuchi S."/>
            <person name="Fujiwara T."/>
            <person name="Onuma R."/>
            <person name="Era A."/>
            <person name="Ohbayashi R."/>
            <person name="Uzuka A."/>
            <person name="Nozaki H."/>
            <person name="Yoshikawa H."/>
            <person name="Miyagishima S.Y."/>
        </authorList>
    </citation>
    <scope>NUCLEOTIDE SEQUENCE [LARGE SCALE GENOMIC DNA]</scope>
    <source>
        <strain evidence="1 2">NIES-2499</strain>
    </source>
</reference>